<evidence type="ECO:0000259" key="1">
    <source>
        <dbReference type="Pfam" id="PF12697"/>
    </source>
</evidence>
<protein>
    <submittedName>
        <fullName evidence="2">Alpha/beta hydrolase</fullName>
    </submittedName>
</protein>
<dbReference type="KEGG" id="sbf:JCM31447_12930"/>
<dbReference type="Pfam" id="PF12697">
    <property type="entry name" value="Abhydrolase_6"/>
    <property type="match status" value="1"/>
</dbReference>
<sequence>MLPYSCAHFQIYEYTPSQNKKIEKALFFAHANGVPAQTYRTLFEKMAEQLNWLIVTYDMRGIGKTEAPAKLIKDKPSEWIWEILIEDHIELFQKIREQKAHDLIWILGGHSLGAWVSLLSAKTLQMDKLYLLDPPILPPKIVLKWSLVSLLKLKHLSPLSLRVKKRKLKFASIENAFHEFKKSSFMKKWSDEAILDYINGSFAKKEDEIQLIHDPKWEGIMFEEYPAMAAFGFLKVPFKFRNKVSPIFFVGEKSDTCFPWAKKWVQLFFPKLTWVIIPNGTHMYPIEMPDELILAIQRHS</sequence>
<dbReference type="SUPFAM" id="SSF53474">
    <property type="entry name" value="alpha/beta-Hydrolases"/>
    <property type="match status" value="1"/>
</dbReference>
<dbReference type="RefSeq" id="WP_130607679.1">
    <property type="nucleotide sequence ID" value="NZ_AP019368.1"/>
</dbReference>
<dbReference type="OrthoDB" id="5729753at2"/>
<dbReference type="AlphaFoldDB" id="A0A4P2VLZ3"/>
<feature type="domain" description="AB hydrolase-1" evidence="1">
    <location>
        <begin position="27"/>
        <end position="292"/>
    </location>
</feature>
<reference evidence="2 3" key="1">
    <citation type="submission" date="2018-12" db="EMBL/GenBank/DDBJ databases">
        <title>Rubrispira sanarue gen. nov., sp., nov., a member of the order Silvanigrellales, isolated from a brackish lake in Hamamatsu Japan.</title>
        <authorList>
            <person name="Maejima Y."/>
            <person name="Iino T."/>
            <person name="Muraguchi Y."/>
            <person name="Fukuda K."/>
            <person name="Nojiri H."/>
            <person name="Ohkuma M."/>
            <person name="Moriuchi R."/>
            <person name="Dohra H."/>
            <person name="Kimbara K."/>
            <person name="Shintani M."/>
        </authorList>
    </citation>
    <scope>NUCLEOTIDE SEQUENCE [LARGE SCALE GENOMIC DNA]</scope>
    <source>
        <strain evidence="2 3">RF1110005</strain>
    </source>
</reference>
<dbReference type="EMBL" id="AP019368">
    <property type="protein sequence ID" value="BBH52850.1"/>
    <property type="molecule type" value="Genomic_DNA"/>
</dbReference>
<evidence type="ECO:0000313" key="2">
    <source>
        <dbReference type="EMBL" id="BBH52850.1"/>
    </source>
</evidence>
<evidence type="ECO:0000313" key="3">
    <source>
        <dbReference type="Proteomes" id="UP000291236"/>
    </source>
</evidence>
<dbReference type="Gene3D" id="3.40.50.1820">
    <property type="entry name" value="alpha/beta hydrolase"/>
    <property type="match status" value="1"/>
</dbReference>
<keyword evidence="3" id="KW-1185">Reference proteome</keyword>
<name>A0A4P2VLZ3_FLUSA</name>
<proteinExistence type="predicted"/>
<organism evidence="2 3">
    <name type="scientific">Fluviispira sanaruensis</name>
    <dbReference type="NCBI Taxonomy" id="2493639"/>
    <lineage>
        <taxon>Bacteria</taxon>
        <taxon>Pseudomonadati</taxon>
        <taxon>Bdellovibrionota</taxon>
        <taxon>Oligoflexia</taxon>
        <taxon>Silvanigrellales</taxon>
        <taxon>Silvanigrellaceae</taxon>
        <taxon>Fluviispira</taxon>
    </lineage>
</organism>
<dbReference type="InterPro" id="IPR029058">
    <property type="entry name" value="AB_hydrolase_fold"/>
</dbReference>
<dbReference type="Proteomes" id="UP000291236">
    <property type="component" value="Chromosome"/>
</dbReference>
<accession>A0A4P2VLZ3</accession>
<dbReference type="GO" id="GO:0016787">
    <property type="term" value="F:hydrolase activity"/>
    <property type="evidence" value="ECO:0007669"/>
    <property type="project" value="UniProtKB-KW"/>
</dbReference>
<dbReference type="InterPro" id="IPR000073">
    <property type="entry name" value="AB_hydrolase_1"/>
</dbReference>
<gene>
    <name evidence="2" type="ORF">JCM31447_12930</name>
</gene>
<keyword evidence="2" id="KW-0378">Hydrolase</keyword>